<feature type="domain" description="cDENN" evidence="1">
    <location>
        <begin position="127"/>
        <end position="203"/>
    </location>
</feature>
<dbReference type="Proteomes" id="UP001151532">
    <property type="component" value="Chromosome 19"/>
</dbReference>
<comment type="caution">
    <text evidence="2">The sequence shown here is derived from an EMBL/GenBank/DDBJ whole genome shotgun (WGS) entry which is preliminary data.</text>
</comment>
<dbReference type="GO" id="GO:0031410">
    <property type="term" value="C:cytoplasmic vesicle"/>
    <property type="evidence" value="ECO:0007669"/>
    <property type="project" value="TreeGrafter"/>
</dbReference>
<evidence type="ECO:0000259" key="1">
    <source>
        <dbReference type="Pfam" id="PF02141"/>
    </source>
</evidence>
<dbReference type="EMBL" id="JAPFFK010000009">
    <property type="protein sequence ID" value="KAJ6743976.1"/>
    <property type="molecule type" value="Genomic_DNA"/>
</dbReference>
<dbReference type="PANTHER" id="PTHR12296:SF21">
    <property type="entry name" value="DENN DOMAIN-CONTAINING PROTEIN 3"/>
    <property type="match status" value="1"/>
</dbReference>
<accession>A0A9Q0V951</accession>
<gene>
    <name evidence="2" type="ORF">OIU79_030313</name>
</gene>
<organism evidence="2 3">
    <name type="scientific">Salix purpurea</name>
    <name type="common">Purple osier willow</name>
    <dbReference type="NCBI Taxonomy" id="77065"/>
    <lineage>
        <taxon>Eukaryota</taxon>
        <taxon>Viridiplantae</taxon>
        <taxon>Streptophyta</taxon>
        <taxon>Embryophyta</taxon>
        <taxon>Tracheophyta</taxon>
        <taxon>Spermatophyta</taxon>
        <taxon>Magnoliopsida</taxon>
        <taxon>eudicotyledons</taxon>
        <taxon>Gunneridae</taxon>
        <taxon>Pentapetalae</taxon>
        <taxon>rosids</taxon>
        <taxon>fabids</taxon>
        <taxon>Malpighiales</taxon>
        <taxon>Salicaceae</taxon>
        <taxon>Saliceae</taxon>
        <taxon>Salix</taxon>
    </lineage>
</organism>
<dbReference type="InterPro" id="IPR001194">
    <property type="entry name" value="cDENN_dom"/>
</dbReference>
<proteinExistence type="predicted"/>
<name>A0A9Q0V951_SALPP</name>
<reference evidence="2" key="2">
    <citation type="journal article" date="2023" name="Int. J. Mol. Sci.">
        <title>De Novo Assembly and Annotation of 11 Diverse Shrub Willow (Salix) Genomes Reveals Novel Gene Organization in Sex-Linked Regions.</title>
        <authorList>
            <person name="Hyden B."/>
            <person name="Feng K."/>
            <person name="Yates T.B."/>
            <person name="Jawdy S."/>
            <person name="Cereghino C."/>
            <person name="Smart L.B."/>
            <person name="Muchero W."/>
        </authorList>
    </citation>
    <scope>NUCLEOTIDE SEQUENCE</scope>
    <source>
        <tissue evidence="2">Shoot tip</tissue>
    </source>
</reference>
<dbReference type="OrthoDB" id="6019893at2759"/>
<dbReference type="GO" id="GO:0032483">
    <property type="term" value="P:regulation of Rab protein signal transduction"/>
    <property type="evidence" value="ECO:0007669"/>
    <property type="project" value="TreeGrafter"/>
</dbReference>
<evidence type="ECO:0000313" key="3">
    <source>
        <dbReference type="Proteomes" id="UP001151532"/>
    </source>
</evidence>
<dbReference type="Pfam" id="PF02141">
    <property type="entry name" value="DENN"/>
    <property type="match status" value="1"/>
</dbReference>
<evidence type="ECO:0000313" key="2">
    <source>
        <dbReference type="EMBL" id="KAJ6743976.1"/>
    </source>
</evidence>
<keyword evidence="3" id="KW-1185">Reference proteome</keyword>
<dbReference type="AlphaFoldDB" id="A0A9Q0V951"/>
<sequence length="234" mass="26113">MEAKHIVSDGNNTVVTCSDWPNLRGKGEDVRDQYGISQLVHSVQIDGEWPAQTVTPLSRPGSTMLSGYILPNQVLPPNLDIYCAFFCDPASNMGSREVSLVMEGSLIRSAIGDHWDFNKFLAFSCKPLWDVILYMVSNVPLPTPGKDLVLFAIEKCVLSVDAPPKDVLPHVEPLVQCLDVDNFLKLLTAVLHERRILLHSNKYLSEPCRDNSCLREVFTFNPSIKGHMSFDLSL</sequence>
<dbReference type="InterPro" id="IPR043153">
    <property type="entry name" value="DENN_C"/>
</dbReference>
<dbReference type="Gene3D" id="3.40.50.11500">
    <property type="match status" value="1"/>
</dbReference>
<reference evidence="2" key="1">
    <citation type="submission" date="2022-11" db="EMBL/GenBank/DDBJ databases">
        <authorList>
            <person name="Hyden B.L."/>
            <person name="Feng K."/>
            <person name="Yates T."/>
            <person name="Jawdy S."/>
            <person name="Smart L.B."/>
            <person name="Muchero W."/>
        </authorList>
    </citation>
    <scope>NUCLEOTIDE SEQUENCE</scope>
    <source>
        <tissue evidence="2">Shoot tip</tissue>
    </source>
</reference>
<protein>
    <submittedName>
        <fullName evidence="2">C-MYC PROMOTER BINDING PROTEIN</fullName>
    </submittedName>
</protein>
<dbReference type="PANTHER" id="PTHR12296">
    <property type="entry name" value="DENN DOMAIN-CONTAINING PROTEIN 4"/>
    <property type="match status" value="1"/>
</dbReference>
<dbReference type="InterPro" id="IPR051696">
    <property type="entry name" value="DENN_Domain_GEFs"/>
</dbReference>